<evidence type="ECO:0008006" key="6">
    <source>
        <dbReference type="Google" id="ProtNLM"/>
    </source>
</evidence>
<dbReference type="InterPro" id="IPR001610">
    <property type="entry name" value="PAC"/>
</dbReference>
<gene>
    <name evidence="4" type="ORF">FGKAn22_22370</name>
</gene>
<dbReference type="PROSITE" id="PS50112">
    <property type="entry name" value="PAS"/>
    <property type="match status" value="1"/>
</dbReference>
<dbReference type="AlphaFoldDB" id="A0AAN1T299"/>
<sequence length="317" mass="35339">MGDSEEISRDLLVKAINESHDGITIADARKKGTPILYVNMGFEQITGYKAEEVLGRDYRFLQGTDTAQPELETIRAALARGEGCTVTLRNYRKDGSMFWNELSISPVHNDEGVLTHFIGIQKDETVKIMLDQRLHQSGLDLDALNMQLNTLVYTDPLVGISNRRRFDEQFTHMLAAAQRTHSELSVLMIDLDRFKLFNQRYGESAGDECLRIVGDCIAKSFMRSSDCAARYGGALFSVVSLGTNYEDLQLHAQKLSEKVRALSIPYSDSALGVVTISIGGVSRIPSRDTSEDELIKLAEVALYDAKHHGRNLVHIVN</sequence>
<dbReference type="Gene3D" id="3.30.70.270">
    <property type="match status" value="1"/>
</dbReference>
<dbReference type="RefSeq" id="WP_212785773.1">
    <property type="nucleotide sequence ID" value="NZ_AP019536.1"/>
</dbReference>
<dbReference type="InterPro" id="IPR052163">
    <property type="entry name" value="DGC-Regulatory_Protein"/>
</dbReference>
<dbReference type="InterPro" id="IPR035965">
    <property type="entry name" value="PAS-like_dom_sf"/>
</dbReference>
<dbReference type="PANTHER" id="PTHR46663">
    <property type="entry name" value="DIGUANYLATE CYCLASE DGCT-RELATED"/>
    <property type="match status" value="1"/>
</dbReference>
<accession>A0AAN1T299</accession>
<keyword evidence="5" id="KW-1185">Reference proteome</keyword>
<dbReference type="SMART" id="SM00267">
    <property type="entry name" value="GGDEF"/>
    <property type="match status" value="1"/>
</dbReference>
<dbReference type="PROSITE" id="PS50113">
    <property type="entry name" value="PAC"/>
    <property type="match status" value="1"/>
</dbReference>
<dbReference type="PROSITE" id="PS50887">
    <property type="entry name" value="GGDEF"/>
    <property type="match status" value="1"/>
</dbReference>
<name>A0AAN1T299_9PROT</name>
<dbReference type="PANTHER" id="PTHR46663:SF4">
    <property type="entry name" value="DIGUANYLATE CYCLASE DGCT-RELATED"/>
    <property type="match status" value="1"/>
</dbReference>
<dbReference type="NCBIfam" id="TIGR00229">
    <property type="entry name" value="sensory_box"/>
    <property type="match status" value="1"/>
</dbReference>
<dbReference type="SUPFAM" id="SSF55785">
    <property type="entry name" value="PYP-like sensor domain (PAS domain)"/>
    <property type="match status" value="1"/>
</dbReference>
<dbReference type="CDD" id="cd01949">
    <property type="entry name" value="GGDEF"/>
    <property type="match status" value="1"/>
</dbReference>
<dbReference type="SUPFAM" id="SSF55073">
    <property type="entry name" value="Nucleotide cyclase"/>
    <property type="match status" value="1"/>
</dbReference>
<organism evidence="4 5">
    <name type="scientific">Ferrigenium kumadai</name>
    <dbReference type="NCBI Taxonomy" id="1682490"/>
    <lineage>
        <taxon>Bacteria</taxon>
        <taxon>Pseudomonadati</taxon>
        <taxon>Pseudomonadota</taxon>
        <taxon>Betaproteobacteria</taxon>
        <taxon>Nitrosomonadales</taxon>
        <taxon>Gallionellaceae</taxon>
        <taxon>Ferrigenium</taxon>
    </lineage>
</organism>
<feature type="domain" description="PAS" evidence="1">
    <location>
        <begin position="8"/>
        <end position="81"/>
    </location>
</feature>
<dbReference type="InterPro" id="IPR029787">
    <property type="entry name" value="Nucleotide_cyclase"/>
</dbReference>
<reference evidence="4 5" key="1">
    <citation type="submission" date="2019-03" db="EMBL/GenBank/DDBJ databases">
        <title>Complete genome sequence of Ferrigenium kumadai strain An22, a microaerophilic iron-oxidizing bacterium isolated from a paddy field soil.</title>
        <authorList>
            <person name="Watanabe T."/>
            <person name="Asakawa S."/>
        </authorList>
    </citation>
    <scope>NUCLEOTIDE SEQUENCE [LARGE SCALE GENOMIC DNA]</scope>
    <source>
        <strain evidence="4 5">An22</strain>
    </source>
</reference>
<proteinExistence type="predicted"/>
<dbReference type="InterPro" id="IPR000700">
    <property type="entry name" value="PAS-assoc_C"/>
</dbReference>
<dbReference type="SMART" id="SM00086">
    <property type="entry name" value="PAC"/>
    <property type="match status" value="1"/>
</dbReference>
<dbReference type="Proteomes" id="UP001319121">
    <property type="component" value="Chromosome"/>
</dbReference>
<evidence type="ECO:0000259" key="2">
    <source>
        <dbReference type="PROSITE" id="PS50113"/>
    </source>
</evidence>
<dbReference type="NCBIfam" id="TIGR00254">
    <property type="entry name" value="GGDEF"/>
    <property type="match status" value="1"/>
</dbReference>
<protein>
    <recommendedName>
        <fullName evidence="6">LOV domain-containing protein</fullName>
    </recommendedName>
</protein>
<evidence type="ECO:0000313" key="4">
    <source>
        <dbReference type="EMBL" id="BBJ00545.1"/>
    </source>
</evidence>
<evidence type="ECO:0000313" key="5">
    <source>
        <dbReference type="Proteomes" id="UP001319121"/>
    </source>
</evidence>
<feature type="domain" description="GGDEF" evidence="3">
    <location>
        <begin position="182"/>
        <end position="317"/>
    </location>
</feature>
<dbReference type="EMBL" id="AP019536">
    <property type="protein sequence ID" value="BBJ00545.1"/>
    <property type="molecule type" value="Genomic_DNA"/>
</dbReference>
<evidence type="ECO:0000259" key="3">
    <source>
        <dbReference type="PROSITE" id="PS50887"/>
    </source>
</evidence>
<feature type="domain" description="PAC" evidence="2">
    <location>
        <begin position="84"/>
        <end position="136"/>
    </location>
</feature>
<dbReference type="Pfam" id="PF13426">
    <property type="entry name" value="PAS_9"/>
    <property type="match status" value="1"/>
</dbReference>
<dbReference type="InterPro" id="IPR043128">
    <property type="entry name" value="Rev_trsase/Diguanyl_cyclase"/>
</dbReference>
<dbReference type="CDD" id="cd00130">
    <property type="entry name" value="PAS"/>
    <property type="match status" value="1"/>
</dbReference>
<evidence type="ECO:0000259" key="1">
    <source>
        <dbReference type="PROSITE" id="PS50112"/>
    </source>
</evidence>
<dbReference type="InterPro" id="IPR000014">
    <property type="entry name" value="PAS"/>
</dbReference>
<dbReference type="Pfam" id="PF00990">
    <property type="entry name" value="GGDEF"/>
    <property type="match status" value="1"/>
</dbReference>
<dbReference type="InterPro" id="IPR000160">
    <property type="entry name" value="GGDEF_dom"/>
</dbReference>
<dbReference type="KEGG" id="fku:FGKAn22_22370"/>
<dbReference type="Gene3D" id="3.30.450.20">
    <property type="entry name" value="PAS domain"/>
    <property type="match status" value="1"/>
</dbReference>